<dbReference type="AlphaFoldDB" id="A0A2S7TAL8"/>
<dbReference type="OrthoDB" id="1027344at2"/>
<dbReference type="EMBL" id="MQVX01000001">
    <property type="protein sequence ID" value="PQJ16684.1"/>
    <property type="molecule type" value="Genomic_DNA"/>
</dbReference>
<keyword evidence="2" id="KW-1185">Reference proteome</keyword>
<reference evidence="2" key="1">
    <citation type="submission" date="2016-11" db="EMBL/GenBank/DDBJ databases">
        <title>Trade-off between light-utilization and light-protection in marine flavobacteria.</title>
        <authorList>
            <person name="Kumagai Y."/>
            <person name="Yoshizawa S."/>
            <person name="Kogure K."/>
        </authorList>
    </citation>
    <scope>NUCLEOTIDE SEQUENCE [LARGE SCALE GENOMIC DNA]</scope>
    <source>
        <strain evidence="2">SG-18</strain>
    </source>
</reference>
<comment type="caution">
    <text evidence="1">The sequence shown here is derived from an EMBL/GenBank/DDBJ whole genome shotgun (WGS) entry which is preliminary data.</text>
</comment>
<sequence>MVLVIRQFFPKDYVGLCLWPFIILREKHLLNDQILINHERIHLQQQWELGILPFYVWYFIEWLWKCLLYGDRYLAYQNISFEREAYANEDNLLYPAQRKRFSFLQYCFKK</sequence>
<protein>
    <recommendedName>
        <fullName evidence="3">DUF4157 domain-containing protein</fullName>
    </recommendedName>
</protein>
<dbReference type="RefSeq" id="WP_105002351.1">
    <property type="nucleotide sequence ID" value="NZ_MQVX01000001.1"/>
</dbReference>
<accession>A0A2S7TAL8</accession>
<gene>
    <name evidence="1" type="ORF">BST99_14010</name>
</gene>
<evidence type="ECO:0008006" key="3">
    <source>
        <dbReference type="Google" id="ProtNLM"/>
    </source>
</evidence>
<proteinExistence type="predicted"/>
<name>A0A2S7TAL8_9FLAO</name>
<evidence type="ECO:0000313" key="1">
    <source>
        <dbReference type="EMBL" id="PQJ16684.1"/>
    </source>
</evidence>
<dbReference type="Proteomes" id="UP000239366">
    <property type="component" value="Unassembled WGS sequence"/>
</dbReference>
<organism evidence="1 2">
    <name type="scientific">Aureicoccus marinus</name>
    <dbReference type="NCBI Taxonomy" id="754435"/>
    <lineage>
        <taxon>Bacteria</taxon>
        <taxon>Pseudomonadati</taxon>
        <taxon>Bacteroidota</taxon>
        <taxon>Flavobacteriia</taxon>
        <taxon>Flavobacteriales</taxon>
        <taxon>Flavobacteriaceae</taxon>
        <taxon>Aureicoccus</taxon>
    </lineage>
</organism>
<evidence type="ECO:0000313" key="2">
    <source>
        <dbReference type="Proteomes" id="UP000239366"/>
    </source>
</evidence>